<organism evidence="9 10">
    <name type="scientific">Tritrichomonas musculus</name>
    <dbReference type="NCBI Taxonomy" id="1915356"/>
    <lineage>
        <taxon>Eukaryota</taxon>
        <taxon>Metamonada</taxon>
        <taxon>Parabasalia</taxon>
        <taxon>Tritrichomonadida</taxon>
        <taxon>Tritrichomonadidae</taxon>
        <taxon>Tritrichomonas</taxon>
    </lineage>
</organism>
<dbReference type="PANTHER" id="PTHR11742">
    <property type="entry name" value="MANNOSYL-OLIGOSACCHARIDE ALPHA-1,2-MANNOSIDASE-RELATED"/>
    <property type="match status" value="1"/>
</dbReference>
<keyword evidence="8" id="KW-0472">Membrane</keyword>
<evidence type="ECO:0000256" key="3">
    <source>
        <dbReference type="ARBA" id="ARBA00007658"/>
    </source>
</evidence>
<name>A0ABR2JWK9_9EUKA</name>
<evidence type="ECO:0000313" key="9">
    <source>
        <dbReference type="EMBL" id="KAK8883208.1"/>
    </source>
</evidence>
<dbReference type="InterPro" id="IPR001382">
    <property type="entry name" value="Glyco_hydro_47"/>
</dbReference>
<evidence type="ECO:0000256" key="5">
    <source>
        <dbReference type="ARBA" id="ARBA00023157"/>
    </source>
</evidence>
<evidence type="ECO:0000256" key="1">
    <source>
        <dbReference type="ARBA" id="ARBA00001913"/>
    </source>
</evidence>
<evidence type="ECO:0000256" key="6">
    <source>
        <dbReference type="RuleBase" id="RU361193"/>
    </source>
</evidence>
<dbReference type="InterPro" id="IPR012341">
    <property type="entry name" value="6hp_glycosidase-like_sf"/>
</dbReference>
<dbReference type="Pfam" id="PF01532">
    <property type="entry name" value="Glyco_hydro_47"/>
    <property type="match status" value="1"/>
</dbReference>
<keyword evidence="5" id="KW-1015">Disulfide bond</keyword>
<reference evidence="9 10" key="1">
    <citation type="submission" date="2024-04" db="EMBL/GenBank/DDBJ databases">
        <title>Tritrichomonas musculus Genome.</title>
        <authorList>
            <person name="Alves-Ferreira E."/>
            <person name="Grigg M."/>
            <person name="Lorenzi H."/>
            <person name="Galac M."/>
        </authorList>
    </citation>
    <scope>NUCLEOTIDE SEQUENCE [LARGE SCALE GENOMIC DNA]</scope>
    <source>
        <strain evidence="9 10">EAF2021</strain>
    </source>
</reference>
<dbReference type="EMBL" id="JAPFFF010000009">
    <property type="protein sequence ID" value="KAK8883208.1"/>
    <property type="molecule type" value="Genomic_DNA"/>
</dbReference>
<keyword evidence="4 6" id="KW-0378">Hydrolase</keyword>
<dbReference type="SUPFAM" id="SSF48225">
    <property type="entry name" value="Seven-hairpin glycosidases"/>
    <property type="match status" value="1"/>
</dbReference>
<dbReference type="InterPro" id="IPR050749">
    <property type="entry name" value="Glycosyl_Hydrolase_47"/>
</dbReference>
<keyword evidence="8" id="KW-0812">Transmembrane</keyword>
<accession>A0ABR2JWK9</accession>
<evidence type="ECO:0000256" key="4">
    <source>
        <dbReference type="ARBA" id="ARBA00022801"/>
    </source>
</evidence>
<keyword evidence="8" id="KW-1133">Transmembrane helix</keyword>
<dbReference type="PRINTS" id="PR00747">
    <property type="entry name" value="GLYHDRLASE47"/>
</dbReference>
<comment type="caution">
    <text evidence="9">The sequence shown here is derived from an EMBL/GenBank/DDBJ whole genome shotgun (WGS) entry which is preliminary data.</text>
</comment>
<comment type="similarity">
    <text evidence="3 6">Belongs to the glycosyl hydrolase 47 family.</text>
</comment>
<sequence>MNITNYSLRQCILKPSHIVFLISTLLFLNYFYTYKNRKRNSFDLNKVTIIFNDSLQSRTELFTNNLVNKRKVLNIPNNLQKKDIALNDYESIHSFHKDKYSSLYSKILQSSLYSIKFPNISADYRKQKAIKEAFLHAWNGYKKYSWGHDIYHPISKGYTDYLKGGLTIIDSLSTLIIMKLNDELELSKHFIEKNFKPKGEWSLFEFIIRYIGGFISAYYLSNDEFYKKYAIMLGEAIYPIIDKKKGFFSSRFYIQKVKTQFIASTNYSTNFLGFFKGKFKNLNNDEYCLAEVGSFQMEFLALTELTGNKKFANLSLNVYRKLWQNEKSRGLLSNTIGSGYDTYYEYFIKTYLQTRGTSSEILRHYKLLTRDIKEKLVYRFKKFVCIGVKTKYFLRPSVEHFTTFAAGMLALGTVKNNENAADEIRLAEQLTKSYFWSYRQFNSGLMPDYVLFNFKEENKDKNVIKNSKESEVHENSKENEVHKNSKESEVHKNSKESEVHENLNNEKEINDEIVNEDDVKVLILKNEYNLRPETIESIYWMWKFTGDQKYRDMAWTIFLSINRTCRVKYGFTSLTNLEKKNPDYKDEMESFFLSETLKYLYLIFSDSSLISPVDWVFNTEAHPFRILQESTVREIKDLLELKDDYLQDNTFNDFSNKNPTTKKIKKHRIITGHFD</sequence>
<dbReference type="Proteomes" id="UP001470230">
    <property type="component" value="Unassembled WGS sequence"/>
</dbReference>
<evidence type="ECO:0000256" key="8">
    <source>
        <dbReference type="SAM" id="Phobius"/>
    </source>
</evidence>
<comment type="pathway">
    <text evidence="2">Protein modification; protein glycosylation.</text>
</comment>
<feature type="transmembrane region" description="Helical" evidence="8">
    <location>
        <begin position="12"/>
        <end position="32"/>
    </location>
</feature>
<proteinExistence type="inferred from homology"/>
<evidence type="ECO:0000256" key="7">
    <source>
        <dbReference type="SAM" id="MobiDB-lite"/>
    </source>
</evidence>
<dbReference type="InterPro" id="IPR036026">
    <property type="entry name" value="Seven-hairpin_glycosidases"/>
</dbReference>
<keyword evidence="6" id="KW-0326">Glycosidase</keyword>
<keyword evidence="10" id="KW-1185">Reference proteome</keyword>
<dbReference type="Gene3D" id="1.50.10.10">
    <property type="match status" value="1"/>
</dbReference>
<dbReference type="PANTHER" id="PTHR11742:SF6">
    <property type="entry name" value="MANNOSYL-OLIGOSACCHARIDE ALPHA-1,2-MANNOSIDASE IA-RELATED"/>
    <property type="match status" value="1"/>
</dbReference>
<evidence type="ECO:0000313" key="10">
    <source>
        <dbReference type="Proteomes" id="UP001470230"/>
    </source>
</evidence>
<feature type="region of interest" description="Disordered" evidence="7">
    <location>
        <begin position="464"/>
        <end position="507"/>
    </location>
</feature>
<gene>
    <name evidence="9" type="ORF">M9Y10_045859</name>
</gene>
<protein>
    <recommendedName>
        <fullName evidence="6">alpha-1,2-Mannosidase</fullName>
        <ecNumber evidence="6">3.2.1.-</ecNumber>
    </recommendedName>
</protein>
<comment type="cofactor">
    <cofactor evidence="1">
        <name>Ca(2+)</name>
        <dbReference type="ChEBI" id="CHEBI:29108"/>
    </cofactor>
</comment>
<dbReference type="EC" id="3.2.1.-" evidence="6"/>
<evidence type="ECO:0000256" key="2">
    <source>
        <dbReference type="ARBA" id="ARBA00004922"/>
    </source>
</evidence>